<feature type="compositionally biased region" description="Basic and acidic residues" evidence="2">
    <location>
        <begin position="88"/>
        <end position="100"/>
    </location>
</feature>
<comment type="caution">
    <text evidence="4">The sequence shown here is derived from an EMBL/GenBank/DDBJ whole genome shotgun (WGS) entry which is preliminary data.</text>
</comment>
<evidence type="ECO:0000313" key="4">
    <source>
        <dbReference type="EMBL" id="KGQ19655.1"/>
    </source>
</evidence>
<feature type="repeat" description="TPR" evidence="1">
    <location>
        <begin position="372"/>
        <end position="405"/>
    </location>
</feature>
<sequence>MPDIAARLRTTFSEFRRRRVFRVAVVYAVVGWLLVQVADATFEPLGLPQWAPRLLIVLLLLGFVLAMALAWIYDIQPHGIERTPALPDARDGDTPSRRASDLAPQPVALPPPDASVAILPFSDMSEAGDQDYFCDGLAEEILNALAKVRGLHVASRTASFRFRDGTATPSDIGRELHVAAIMEGSVRKSGDRVRVTAQLVNASNGYHLWSENFDRNLEDIFEIQEEIARNVVNAVRPALQAPVAFDLQKRAPRDMRAYEFYLRGRQASARMTEITMKQAPTMFRRAIELDPEYGQAYAGLSDSLCELMLWRMADPKGGALVEARDAAHKALELDPDLAEAHVAKGHSLMIAGDHDGATEAFEHAITLDPELYVAYYFYGRHCFTQGNYPRAVDLFVAAHRVQPDEFQALALAVNAADAAGDDDRKKKLAIEGLACASHQAQIDPENARAHYMTAGLMQHLRVGDHGHSEMEYALRIRPNDFDVLYNGACFHALDGDGEKAIDLLERAVQHGEGSLEWIEHDSDLWVLRGNPRFQAIVARLQK</sequence>
<dbReference type="eggNOG" id="COG0457">
    <property type="taxonomic scope" value="Bacteria"/>
</dbReference>
<dbReference type="SUPFAM" id="SSF48452">
    <property type="entry name" value="TPR-like"/>
    <property type="match status" value="1"/>
</dbReference>
<keyword evidence="1" id="KW-0802">TPR repeat</keyword>
<dbReference type="PANTHER" id="PTHR12558:SF13">
    <property type="entry name" value="CELL DIVISION CYCLE PROTEIN 27 HOMOLOG"/>
    <property type="match status" value="1"/>
</dbReference>
<keyword evidence="3" id="KW-0472">Membrane</keyword>
<organism evidence="4 5">
    <name type="scientific">Lysobacter dokdonensis DS-58</name>
    <dbReference type="NCBI Taxonomy" id="1300345"/>
    <lineage>
        <taxon>Bacteria</taxon>
        <taxon>Pseudomonadati</taxon>
        <taxon>Pseudomonadota</taxon>
        <taxon>Gammaproteobacteria</taxon>
        <taxon>Lysobacterales</taxon>
        <taxon>Lysobacteraceae</taxon>
        <taxon>Noviluteimonas</taxon>
    </lineage>
</organism>
<dbReference type="STRING" id="1300345.LF41_2593"/>
<name>A0A0A2WN21_9GAMM</name>
<feature type="transmembrane region" description="Helical" evidence="3">
    <location>
        <begin position="50"/>
        <end position="73"/>
    </location>
</feature>
<dbReference type="Gene3D" id="1.25.40.10">
    <property type="entry name" value="Tetratricopeptide repeat domain"/>
    <property type="match status" value="1"/>
</dbReference>
<dbReference type="eggNOG" id="COG5616">
    <property type="taxonomic scope" value="Bacteria"/>
</dbReference>
<reference evidence="4 5" key="1">
    <citation type="submission" date="2014-09" db="EMBL/GenBank/DDBJ databases">
        <title>Genome sequences of Lysobacter dokdonensis DS-58.</title>
        <authorList>
            <person name="Kim J.F."/>
            <person name="Kwak M.-J."/>
        </authorList>
    </citation>
    <scope>NUCLEOTIDE SEQUENCE [LARGE SCALE GENOMIC DNA]</scope>
    <source>
        <strain evidence="4 5">DS-58</strain>
    </source>
</reference>
<keyword evidence="5" id="KW-1185">Reference proteome</keyword>
<proteinExistence type="predicted"/>
<dbReference type="AlphaFoldDB" id="A0A0A2WN21"/>
<dbReference type="RefSeq" id="WP_036167311.1">
    <property type="nucleotide sequence ID" value="NZ_JRKJ01000006.1"/>
</dbReference>
<gene>
    <name evidence="4" type="ORF">LF41_2593</name>
</gene>
<dbReference type="PROSITE" id="PS50005">
    <property type="entry name" value="TPR"/>
    <property type="match status" value="2"/>
</dbReference>
<dbReference type="Gene3D" id="3.40.50.10610">
    <property type="entry name" value="ABC-type transport auxiliary lipoprotein component"/>
    <property type="match status" value="1"/>
</dbReference>
<keyword evidence="3" id="KW-1133">Transmembrane helix</keyword>
<evidence type="ECO:0000256" key="2">
    <source>
        <dbReference type="SAM" id="MobiDB-lite"/>
    </source>
</evidence>
<feature type="repeat" description="TPR" evidence="1">
    <location>
        <begin position="338"/>
        <end position="371"/>
    </location>
</feature>
<dbReference type="InterPro" id="IPR011990">
    <property type="entry name" value="TPR-like_helical_dom_sf"/>
</dbReference>
<evidence type="ECO:0000313" key="5">
    <source>
        <dbReference type="Proteomes" id="UP000030518"/>
    </source>
</evidence>
<dbReference type="Proteomes" id="UP000030518">
    <property type="component" value="Unassembled WGS sequence"/>
</dbReference>
<dbReference type="InterPro" id="IPR019734">
    <property type="entry name" value="TPR_rpt"/>
</dbReference>
<feature type="transmembrane region" description="Helical" evidence="3">
    <location>
        <begin position="20"/>
        <end position="38"/>
    </location>
</feature>
<evidence type="ECO:0000256" key="3">
    <source>
        <dbReference type="SAM" id="Phobius"/>
    </source>
</evidence>
<keyword evidence="3" id="KW-0812">Transmembrane</keyword>
<dbReference type="SMART" id="SM00028">
    <property type="entry name" value="TPR"/>
    <property type="match status" value="3"/>
</dbReference>
<evidence type="ECO:0000256" key="1">
    <source>
        <dbReference type="PROSITE-ProRule" id="PRU00339"/>
    </source>
</evidence>
<protein>
    <submittedName>
        <fullName evidence="4">Adenylate cyclase</fullName>
    </submittedName>
</protein>
<dbReference type="OrthoDB" id="1971692at2"/>
<feature type="region of interest" description="Disordered" evidence="2">
    <location>
        <begin position="83"/>
        <end position="105"/>
    </location>
</feature>
<dbReference type="Pfam" id="PF14559">
    <property type="entry name" value="TPR_19"/>
    <property type="match status" value="1"/>
</dbReference>
<dbReference type="NCBIfam" id="NF047558">
    <property type="entry name" value="TPR_END_plus"/>
    <property type="match status" value="1"/>
</dbReference>
<dbReference type="PATRIC" id="fig|1300345.3.peg.1159"/>
<dbReference type="EMBL" id="JRKJ01000006">
    <property type="protein sequence ID" value="KGQ19655.1"/>
    <property type="molecule type" value="Genomic_DNA"/>
</dbReference>
<dbReference type="PANTHER" id="PTHR12558">
    <property type="entry name" value="CELL DIVISION CYCLE 16,23,27"/>
    <property type="match status" value="1"/>
</dbReference>
<accession>A0A0A2WN21</accession>